<dbReference type="Proteomes" id="UP000886787">
    <property type="component" value="Unassembled WGS sequence"/>
</dbReference>
<organism evidence="2 3">
    <name type="scientific">Candidatus Scatavimonas merdigallinarum</name>
    <dbReference type="NCBI Taxonomy" id="2840914"/>
    <lineage>
        <taxon>Bacteria</taxon>
        <taxon>Bacillati</taxon>
        <taxon>Bacillota</taxon>
        <taxon>Clostridia</taxon>
        <taxon>Eubacteriales</taxon>
        <taxon>Oscillospiraceae</taxon>
        <taxon>Oscillospiraceae incertae sedis</taxon>
        <taxon>Candidatus Scatavimonas</taxon>
    </lineage>
</organism>
<name>A0A9D1CVX7_9FIRM</name>
<dbReference type="NCBIfam" id="TIGR02532">
    <property type="entry name" value="IV_pilin_GFxxxE"/>
    <property type="match status" value="1"/>
</dbReference>
<feature type="transmembrane region" description="Helical" evidence="1">
    <location>
        <begin position="16"/>
        <end position="37"/>
    </location>
</feature>
<keyword evidence="1" id="KW-0472">Membrane</keyword>
<dbReference type="InterPro" id="IPR012902">
    <property type="entry name" value="N_methyl_site"/>
</dbReference>
<proteinExistence type="predicted"/>
<sequence length="152" mass="16028">MTDFAKTKKGVTLVELIAAIAILSMVVIGTVTAVVLAQQAMLGDNLQENASLQAQQIADALLEEMSGKSFANNADEAVRYNPDLLNGAVYVEAGAFPETKTVGEAQYTIREQSASAGKTTVTGTAITVAVYYSDTKYVTIDAFAPEITAKDV</sequence>
<comment type="caution">
    <text evidence="2">The sequence shown here is derived from an EMBL/GenBank/DDBJ whole genome shotgun (WGS) entry which is preliminary data.</text>
</comment>
<evidence type="ECO:0000256" key="1">
    <source>
        <dbReference type="SAM" id="Phobius"/>
    </source>
</evidence>
<dbReference type="PROSITE" id="PS00409">
    <property type="entry name" value="PROKAR_NTER_METHYL"/>
    <property type="match status" value="1"/>
</dbReference>
<gene>
    <name evidence="2" type="ORF">IAD32_06490</name>
</gene>
<dbReference type="EMBL" id="DVFW01000028">
    <property type="protein sequence ID" value="HIQ80915.1"/>
    <property type="molecule type" value="Genomic_DNA"/>
</dbReference>
<accession>A0A9D1CVX7</accession>
<evidence type="ECO:0000313" key="3">
    <source>
        <dbReference type="Proteomes" id="UP000886787"/>
    </source>
</evidence>
<dbReference type="Pfam" id="PF07963">
    <property type="entry name" value="N_methyl"/>
    <property type="match status" value="1"/>
</dbReference>
<reference evidence="2" key="2">
    <citation type="journal article" date="2021" name="PeerJ">
        <title>Extensive microbial diversity within the chicken gut microbiome revealed by metagenomics and culture.</title>
        <authorList>
            <person name="Gilroy R."/>
            <person name="Ravi A."/>
            <person name="Getino M."/>
            <person name="Pursley I."/>
            <person name="Horton D.L."/>
            <person name="Alikhan N.F."/>
            <person name="Baker D."/>
            <person name="Gharbi K."/>
            <person name="Hall N."/>
            <person name="Watson M."/>
            <person name="Adriaenssens E.M."/>
            <person name="Foster-Nyarko E."/>
            <person name="Jarju S."/>
            <person name="Secka A."/>
            <person name="Antonio M."/>
            <person name="Oren A."/>
            <person name="Chaudhuri R.R."/>
            <person name="La Ragione R."/>
            <person name="Hildebrand F."/>
            <person name="Pallen M.J."/>
        </authorList>
    </citation>
    <scope>NUCLEOTIDE SEQUENCE</scope>
    <source>
        <strain evidence="2">ChiSjej1B19-3389</strain>
    </source>
</reference>
<dbReference type="AlphaFoldDB" id="A0A9D1CVX7"/>
<keyword evidence="1" id="KW-1133">Transmembrane helix</keyword>
<protein>
    <submittedName>
        <fullName evidence="2">Prepilin-type N-terminal cleavage/methylation domain-containing protein</fullName>
    </submittedName>
</protein>
<keyword evidence="1" id="KW-0812">Transmembrane</keyword>
<reference evidence="2" key="1">
    <citation type="submission" date="2020-10" db="EMBL/GenBank/DDBJ databases">
        <authorList>
            <person name="Gilroy R."/>
        </authorList>
    </citation>
    <scope>NUCLEOTIDE SEQUENCE</scope>
    <source>
        <strain evidence="2">ChiSjej1B19-3389</strain>
    </source>
</reference>
<evidence type="ECO:0000313" key="2">
    <source>
        <dbReference type="EMBL" id="HIQ80915.1"/>
    </source>
</evidence>